<sequence>MKKLIYLLAFTLFCSTTISAQELKVGAALRVITPDPLIPVSGGVGTPSPATEKKGDLFVRAMVMEQNGVKVAIVGIDNLGWPAVLGDQSRALIKGIPPENILIGATHTHSAPDAYGFPNEKGEVLADFHYLEWCVKQVADAVNEALENMEPAALKIAVGEAKGKIAYNYYAPDLYDPRCGVIQAFGTTGKNKDKAIATLVNYAIHPEVIGNKKGILSPDLCGPLYDRIEAKAGGIAIFMNGAQGGMVTADNRRPEGKEAGDWEECIRIGELLADQALSIVDKAPLQTAPVLFSSSKEINLPVTSPLMKMLIDHSEIGLKVSEDYMLKTSVNLLNIGSAQILTIPGEALPNIGYYLKRKMNTAHPFLFGLTNDAFGYMLTKVDYNSFERYEYISKTSLGEETAEVYIEEALNLIEASPAAEKH</sequence>
<dbReference type="Proteomes" id="UP000321301">
    <property type="component" value="Unassembled WGS sequence"/>
</dbReference>
<comment type="caution">
    <text evidence="2">The sequence shown here is derived from an EMBL/GenBank/DDBJ whole genome shotgun (WGS) entry which is preliminary data.</text>
</comment>
<feature type="signal peptide" evidence="1">
    <location>
        <begin position="1"/>
        <end position="20"/>
    </location>
</feature>
<reference evidence="2 3" key="1">
    <citation type="submission" date="2019-07" db="EMBL/GenBank/DDBJ databases">
        <title>Whole genome shotgun sequence of Cyclobacterium qasimii NBRC 106168.</title>
        <authorList>
            <person name="Hosoyama A."/>
            <person name="Uohara A."/>
            <person name="Ohji S."/>
            <person name="Ichikawa N."/>
        </authorList>
    </citation>
    <scope>NUCLEOTIDE SEQUENCE [LARGE SCALE GENOMIC DNA]</scope>
    <source>
        <strain evidence="2 3">NBRC 106168</strain>
    </source>
</reference>
<protein>
    <recommendedName>
        <fullName evidence="4">Neutral/alkaline non-lysosomal ceramidase N-terminal domain-containing protein</fullName>
    </recommendedName>
</protein>
<dbReference type="EMBL" id="BJYV01000003">
    <property type="protein sequence ID" value="GEO20668.1"/>
    <property type="molecule type" value="Genomic_DNA"/>
</dbReference>
<proteinExistence type="predicted"/>
<accession>A0A512C8Y9</accession>
<dbReference type="AlphaFoldDB" id="A0A512C8Y9"/>
<keyword evidence="1" id="KW-0732">Signal</keyword>
<evidence type="ECO:0000313" key="2">
    <source>
        <dbReference type="EMBL" id="GEO20668.1"/>
    </source>
</evidence>
<name>A0A512C8Y9_9BACT</name>
<keyword evidence="3" id="KW-1185">Reference proteome</keyword>
<organism evidence="2 3">
    <name type="scientific">Cyclobacterium qasimii</name>
    <dbReference type="NCBI Taxonomy" id="1350429"/>
    <lineage>
        <taxon>Bacteria</taxon>
        <taxon>Pseudomonadati</taxon>
        <taxon>Bacteroidota</taxon>
        <taxon>Cytophagia</taxon>
        <taxon>Cytophagales</taxon>
        <taxon>Cyclobacteriaceae</taxon>
        <taxon>Cyclobacterium</taxon>
    </lineage>
</organism>
<feature type="chain" id="PRO_5021883743" description="Neutral/alkaline non-lysosomal ceramidase N-terminal domain-containing protein" evidence="1">
    <location>
        <begin position="21"/>
        <end position="422"/>
    </location>
</feature>
<evidence type="ECO:0008006" key="4">
    <source>
        <dbReference type="Google" id="ProtNLM"/>
    </source>
</evidence>
<gene>
    <name evidence="2" type="ORF">CQA01_12020</name>
</gene>
<evidence type="ECO:0000256" key="1">
    <source>
        <dbReference type="SAM" id="SignalP"/>
    </source>
</evidence>
<dbReference type="RefSeq" id="WP_020893688.1">
    <property type="nucleotide sequence ID" value="NZ_BJYV01000003.1"/>
</dbReference>
<evidence type="ECO:0000313" key="3">
    <source>
        <dbReference type="Proteomes" id="UP000321301"/>
    </source>
</evidence>